<dbReference type="EC" id="2.7.13.3" evidence="2"/>
<dbReference type="GO" id="GO:0005524">
    <property type="term" value="F:ATP binding"/>
    <property type="evidence" value="ECO:0007669"/>
    <property type="project" value="UniProtKB-KW"/>
</dbReference>
<evidence type="ECO:0000256" key="9">
    <source>
        <dbReference type="SAM" id="Phobius"/>
    </source>
</evidence>
<reference evidence="12" key="1">
    <citation type="submission" date="2016-10" db="EMBL/GenBank/DDBJ databases">
        <authorList>
            <person name="Varghese N."/>
            <person name="Submissions S."/>
        </authorList>
    </citation>
    <scope>NUCLEOTIDE SEQUENCE [LARGE SCALE GENOMIC DNA]</scope>
    <source>
        <strain evidence="12">CGMCC 1.11012</strain>
    </source>
</reference>
<gene>
    <name evidence="11" type="ORF">SAMN05216192_108137</name>
</gene>
<dbReference type="InterPro" id="IPR036890">
    <property type="entry name" value="HATPase_C_sf"/>
</dbReference>
<evidence type="ECO:0000313" key="12">
    <source>
        <dbReference type="Proteomes" id="UP000199050"/>
    </source>
</evidence>
<dbReference type="AlphaFoldDB" id="A0A1G8NGQ8"/>
<dbReference type="Gene3D" id="3.30.565.10">
    <property type="entry name" value="Histidine kinase-like ATPase, C-terminal domain"/>
    <property type="match status" value="1"/>
</dbReference>
<comment type="catalytic activity">
    <reaction evidence="1">
        <text>ATP + protein L-histidine = ADP + protein N-phospho-L-histidine.</text>
        <dbReference type="EC" id="2.7.13.3"/>
    </reaction>
</comment>
<dbReference type="InterPro" id="IPR050482">
    <property type="entry name" value="Sensor_HK_TwoCompSys"/>
</dbReference>
<evidence type="ECO:0000256" key="6">
    <source>
        <dbReference type="ARBA" id="ARBA00022777"/>
    </source>
</evidence>
<dbReference type="OrthoDB" id="199946at2"/>
<dbReference type="STRING" id="1174501.SAMN05216192_108137"/>
<keyword evidence="6 11" id="KW-0418">Kinase</keyword>
<keyword evidence="3" id="KW-0597">Phosphoprotein</keyword>
<keyword evidence="4" id="KW-0808">Transferase</keyword>
<dbReference type="PANTHER" id="PTHR24421:SF10">
    <property type="entry name" value="NITRATE_NITRITE SENSOR PROTEIN NARQ"/>
    <property type="match status" value="1"/>
</dbReference>
<evidence type="ECO:0000259" key="10">
    <source>
        <dbReference type="SMART" id="SM00387"/>
    </source>
</evidence>
<keyword evidence="7" id="KW-0067">ATP-binding</keyword>
<keyword evidence="9" id="KW-1133">Transmembrane helix</keyword>
<dbReference type="InterPro" id="IPR003594">
    <property type="entry name" value="HATPase_dom"/>
</dbReference>
<dbReference type="Gene3D" id="1.20.5.1930">
    <property type="match status" value="1"/>
</dbReference>
<keyword evidence="9" id="KW-0472">Membrane</keyword>
<evidence type="ECO:0000256" key="4">
    <source>
        <dbReference type="ARBA" id="ARBA00022679"/>
    </source>
</evidence>
<dbReference type="SUPFAM" id="SSF55874">
    <property type="entry name" value="ATPase domain of HSP90 chaperone/DNA topoisomerase II/histidine kinase"/>
    <property type="match status" value="1"/>
</dbReference>
<dbReference type="SMART" id="SM00387">
    <property type="entry name" value="HATPase_c"/>
    <property type="match status" value="1"/>
</dbReference>
<accession>A0A1G8NGQ8</accession>
<protein>
    <recommendedName>
        <fullName evidence="2">histidine kinase</fullName>
        <ecNumber evidence="2">2.7.13.3</ecNumber>
    </recommendedName>
</protein>
<dbReference type="InterPro" id="IPR011712">
    <property type="entry name" value="Sig_transdc_His_kin_sub3_dim/P"/>
</dbReference>
<dbReference type="Pfam" id="PF07730">
    <property type="entry name" value="HisKA_3"/>
    <property type="match status" value="1"/>
</dbReference>
<proteinExistence type="predicted"/>
<organism evidence="11 12">
    <name type="scientific">Paenibacillus typhae</name>
    <dbReference type="NCBI Taxonomy" id="1174501"/>
    <lineage>
        <taxon>Bacteria</taxon>
        <taxon>Bacillati</taxon>
        <taxon>Bacillota</taxon>
        <taxon>Bacilli</taxon>
        <taxon>Bacillales</taxon>
        <taxon>Paenibacillaceae</taxon>
        <taxon>Paenibacillus</taxon>
    </lineage>
</organism>
<feature type="transmembrane region" description="Helical" evidence="9">
    <location>
        <begin position="101"/>
        <end position="119"/>
    </location>
</feature>
<evidence type="ECO:0000256" key="2">
    <source>
        <dbReference type="ARBA" id="ARBA00012438"/>
    </source>
</evidence>
<evidence type="ECO:0000256" key="1">
    <source>
        <dbReference type="ARBA" id="ARBA00000085"/>
    </source>
</evidence>
<name>A0A1G8NGQ8_9BACL</name>
<dbReference type="EMBL" id="FNDX01000008">
    <property type="protein sequence ID" value="SDI79424.1"/>
    <property type="molecule type" value="Genomic_DNA"/>
</dbReference>
<dbReference type="GO" id="GO:0000155">
    <property type="term" value="F:phosphorelay sensor kinase activity"/>
    <property type="evidence" value="ECO:0007669"/>
    <property type="project" value="InterPro"/>
</dbReference>
<keyword evidence="5" id="KW-0547">Nucleotide-binding</keyword>
<dbReference type="GO" id="GO:0046983">
    <property type="term" value="F:protein dimerization activity"/>
    <property type="evidence" value="ECO:0007669"/>
    <property type="project" value="InterPro"/>
</dbReference>
<evidence type="ECO:0000256" key="8">
    <source>
        <dbReference type="ARBA" id="ARBA00023012"/>
    </source>
</evidence>
<evidence type="ECO:0000256" key="7">
    <source>
        <dbReference type="ARBA" id="ARBA00022840"/>
    </source>
</evidence>
<keyword evidence="8" id="KW-0902">Two-component regulatory system</keyword>
<evidence type="ECO:0000256" key="5">
    <source>
        <dbReference type="ARBA" id="ARBA00022741"/>
    </source>
</evidence>
<dbReference type="CDD" id="cd16917">
    <property type="entry name" value="HATPase_UhpB-NarQ-NarX-like"/>
    <property type="match status" value="1"/>
</dbReference>
<evidence type="ECO:0000313" key="11">
    <source>
        <dbReference type="EMBL" id="SDI79424.1"/>
    </source>
</evidence>
<evidence type="ECO:0000256" key="3">
    <source>
        <dbReference type="ARBA" id="ARBA00022553"/>
    </source>
</evidence>
<feature type="transmembrane region" description="Helical" evidence="9">
    <location>
        <begin position="14"/>
        <end position="31"/>
    </location>
</feature>
<dbReference type="Pfam" id="PF02518">
    <property type="entry name" value="HATPase_c"/>
    <property type="match status" value="1"/>
</dbReference>
<dbReference type="GO" id="GO:0016020">
    <property type="term" value="C:membrane"/>
    <property type="evidence" value="ECO:0007669"/>
    <property type="project" value="InterPro"/>
</dbReference>
<keyword evidence="9" id="KW-0812">Transmembrane</keyword>
<keyword evidence="12" id="KW-1185">Reference proteome</keyword>
<dbReference type="Proteomes" id="UP000199050">
    <property type="component" value="Unassembled WGS sequence"/>
</dbReference>
<dbReference type="PANTHER" id="PTHR24421">
    <property type="entry name" value="NITRATE/NITRITE SENSOR PROTEIN NARX-RELATED"/>
    <property type="match status" value="1"/>
</dbReference>
<feature type="transmembrane region" description="Helical" evidence="9">
    <location>
        <begin position="69"/>
        <end position="94"/>
    </location>
</feature>
<sequence length="392" mass="44176">MIQRMNDLTRELRILRYGLLIIPAVLSVYVYDYPDYGLFTFYFLMQLLLATAAARLPKPFPALAVTLELLYSAWMCREYGLLMIFPAVSALLCYSRLQSKALPVLLTGLHLIALNAAFSPLALQYLIYMNLTFLLAAGLNELLRRAGRGREDTLFLYDELRKKHFELDEARSRLLQFASQVENAAQAEERVRISRQLHDDIGHRLIRVKMMVEAAIHTLPGSPEAGMGMMGQIRDQLAASMDDMRTALRQVNHAPQLEGAYALDRLLEETGRDTGIETSYQVEGYAYPLYPSMQVVLYKNAREALTNALRHGKATVVWISVFYSEREVVMEVGNNGLLPEEDQLRRLHAGGGMGLKGMNERTSLVGGTLEVRAGAPFTVVTRLPVYRQGELK</sequence>
<feature type="domain" description="Histidine kinase/HSP90-like ATPase" evidence="10">
    <location>
        <begin position="292"/>
        <end position="387"/>
    </location>
</feature>